<comment type="caution">
    <text evidence="1">The sequence shown here is derived from an EMBL/GenBank/DDBJ whole genome shotgun (WGS) entry which is preliminary data.</text>
</comment>
<evidence type="ECO:0000313" key="1">
    <source>
        <dbReference type="EMBL" id="KAK7500325.1"/>
    </source>
</evidence>
<gene>
    <name evidence="1" type="ORF">BaRGS_00008548</name>
</gene>
<dbReference type="EMBL" id="JACVVK020000038">
    <property type="protein sequence ID" value="KAK7500325.1"/>
    <property type="molecule type" value="Genomic_DNA"/>
</dbReference>
<name>A0ABD0LLW7_9CAEN</name>
<evidence type="ECO:0000313" key="2">
    <source>
        <dbReference type="Proteomes" id="UP001519460"/>
    </source>
</evidence>
<protein>
    <submittedName>
        <fullName evidence="1">Uncharacterized protein</fullName>
    </submittedName>
</protein>
<dbReference type="Proteomes" id="UP001519460">
    <property type="component" value="Unassembled WGS sequence"/>
</dbReference>
<dbReference type="AlphaFoldDB" id="A0ABD0LLW7"/>
<keyword evidence="2" id="KW-1185">Reference proteome</keyword>
<accession>A0ABD0LLW7</accession>
<proteinExistence type="predicted"/>
<organism evidence="1 2">
    <name type="scientific">Batillaria attramentaria</name>
    <dbReference type="NCBI Taxonomy" id="370345"/>
    <lineage>
        <taxon>Eukaryota</taxon>
        <taxon>Metazoa</taxon>
        <taxon>Spiralia</taxon>
        <taxon>Lophotrochozoa</taxon>
        <taxon>Mollusca</taxon>
        <taxon>Gastropoda</taxon>
        <taxon>Caenogastropoda</taxon>
        <taxon>Sorbeoconcha</taxon>
        <taxon>Cerithioidea</taxon>
        <taxon>Batillariidae</taxon>
        <taxon>Batillaria</taxon>
    </lineage>
</organism>
<feature type="non-terminal residue" evidence="1">
    <location>
        <position position="1"/>
    </location>
</feature>
<feature type="non-terminal residue" evidence="1">
    <location>
        <position position="79"/>
    </location>
</feature>
<sequence length="79" mass="8662">CLVLQVSCSAGVLFWRCLVLEGISEIPVSSNRGLDLAVRQIALVKRQQIFAAESALPVPVCRVRVFHVKDKLHCGTSTE</sequence>
<reference evidence="1 2" key="1">
    <citation type="journal article" date="2023" name="Sci. Data">
        <title>Genome assembly of the Korean intertidal mud-creeper Batillaria attramentaria.</title>
        <authorList>
            <person name="Patra A.K."/>
            <person name="Ho P.T."/>
            <person name="Jun S."/>
            <person name="Lee S.J."/>
            <person name="Kim Y."/>
            <person name="Won Y.J."/>
        </authorList>
    </citation>
    <scope>NUCLEOTIDE SEQUENCE [LARGE SCALE GENOMIC DNA]</scope>
    <source>
        <strain evidence="1">Wonlab-2016</strain>
    </source>
</reference>